<keyword evidence="1" id="KW-1133">Transmembrane helix</keyword>
<keyword evidence="1" id="KW-0812">Transmembrane</keyword>
<evidence type="ECO:0000256" key="1">
    <source>
        <dbReference type="SAM" id="Phobius"/>
    </source>
</evidence>
<dbReference type="AlphaFoldDB" id="A0A165L5I6"/>
<keyword evidence="1" id="KW-0472">Membrane</keyword>
<feature type="transmembrane region" description="Helical" evidence="1">
    <location>
        <begin position="45"/>
        <end position="66"/>
    </location>
</feature>
<name>A0A165L5I6_PELLU</name>
<evidence type="ECO:0000313" key="2">
    <source>
        <dbReference type="EMBL" id="KZK73591.1"/>
    </source>
</evidence>
<sequence>MTQYRPHPLGFLQLDEGRGKGAPDRKSFEFKKNYLFLHSEAPLQINFLLSIAVLLLITCNVVSYILL</sequence>
<evidence type="ECO:0000313" key="3">
    <source>
        <dbReference type="Proteomes" id="UP000076481"/>
    </source>
</evidence>
<gene>
    <name evidence="2" type="ORF">A3K90_08215</name>
</gene>
<reference evidence="2 3" key="1">
    <citation type="submission" date="2016-03" db="EMBL/GenBank/DDBJ databases">
        <title>Speciation and ecological success in dimly lit waters: horizontal gene transfer in a green sulfur bacteria bloom unveiled by metagenomic assembly.</title>
        <authorList>
            <person name="Llorens-Mares T."/>
            <person name="Liu Z."/>
            <person name="Allen L.Z."/>
            <person name="Rusch D.B."/>
            <person name="Craig M.T."/>
            <person name="Dupont C.L."/>
            <person name="Bryant D.A."/>
            <person name="Casamayor E.O."/>
        </authorList>
    </citation>
    <scope>NUCLEOTIDE SEQUENCE [LARGE SCALE GENOMIC DNA]</scope>
    <source>
        <strain evidence="2">CIII</strain>
    </source>
</reference>
<comment type="caution">
    <text evidence="2">The sequence shown here is derived from an EMBL/GenBank/DDBJ whole genome shotgun (WGS) entry which is preliminary data.</text>
</comment>
<proteinExistence type="predicted"/>
<dbReference type="Proteomes" id="UP000076481">
    <property type="component" value="Unassembled WGS sequence"/>
</dbReference>
<accession>A0A165L5I6</accession>
<dbReference type="EMBL" id="LVWG01000035">
    <property type="protein sequence ID" value="KZK73591.1"/>
    <property type="molecule type" value="Genomic_DNA"/>
</dbReference>
<protein>
    <submittedName>
        <fullName evidence="2">Uncharacterized protein</fullName>
    </submittedName>
</protein>
<organism evidence="2 3">
    <name type="scientific">Pelodictyon luteolum</name>
    <dbReference type="NCBI Taxonomy" id="1100"/>
    <lineage>
        <taxon>Bacteria</taxon>
        <taxon>Pseudomonadati</taxon>
        <taxon>Chlorobiota</taxon>
        <taxon>Chlorobiia</taxon>
        <taxon>Chlorobiales</taxon>
        <taxon>Chlorobiaceae</taxon>
        <taxon>Chlorobium/Pelodictyon group</taxon>
        <taxon>Pelodictyon</taxon>
    </lineage>
</organism>